<dbReference type="InterPro" id="IPR011691">
    <property type="entry name" value="Vesicle_transpt_SFT2"/>
</dbReference>
<dbReference type="InterPro" id="IPR007305">
    <property type="entry name" value="Vesicle_transpt_Got1/SFT2"/>
</dbReference>
<dbReference type="FunCoup" id="A0A1Y2B1S0">
    <property type="interactions" value="190"/>
</dbReference>
<dbReference type="InParanoid" id="A0A1Y2B1S0"/>
<evidence type="ECO:0000256" key="7">
    <source>
        <dbReference type="ARBA" id="ARBA00025800"/>
    </source>
</evidence>
<gene>
    <name evidence="9" type="ORF">BCR39DRAFT_533772</name>
</gene>
<dbReference type="OrthoDB" id="660759at2759"/>
<keyword evidence="3 8" id="KW-0812">Transmembrane</keyword>
<evidence type="ECO:0000256" key="3">
    <source>
        <dbReference type="ARBA" id="ARBA00022692"/>
    </source>
</evidence>
<sequence>MSAQAQQSFRAQLSGFRWANSVQDDSQASATATANGSTNPLSRAWTGISGYIPLRNEGRSQEEEAYFALSRWERFLGFLACCAGGMACFGIAFLFLPLLAIKPRKFALAFTLGSCLFMLGFAILHGPWNHLKHILSAERLPFSISYFASLGLTLFFAIYLRSTIGTLIAAIVQVGALLSYLAAYFPGGITTLRFGGQMAMRGMGSLLPI</sequence>
<reference evidence="9 10" key="1">
    <citation type="submission" date="2016-07" db="EMBL/GenBank/DDBJ databases">
        <title>Pervasive Adenine N6-methylation of Active Genes in Fungi.</title>
        <authorList>
            <consortium name="DOE Joint Genome Institute"/>
            <person name="Mondo S.J."/>
            <person name="Dannebaum R.O."/>
            <person name="Kuo R.C."/>
            <person name="Labutti K."/>
            <person name="Haridas S."/>
            <person name="Kuo A."/>
            <person name="Salamov A."/>
            <person name="Ahrendt S.R."/>
            <person name="Lipzen A."/>
            <person name="Sullivan W."/>
            <person name="Andreopoulos W.B."/>
            <person name="Clum A."/>
            <person name="Lindquist E."/>
            <person name="Daum C."/>
            <person name="Ramamoorthy G.K."/>
            <person name="Gryganskyi A."/>
            <person name="Culley D."/>
            <person name="Magnuson J.K."/>
            <person name="James T.Y."/>
            <person name="O'Malley M.A."/>
            <person name="Stajich J.E."/>
            <person name="Spatafora J.W."/>
            <person name="Visel A."/>
            <person name="Grigoriev I.V."/>
        </authorList>
    </citation>
    <scope>NUCLEOTIDE SEQUENCE [LARGE SCALE GENOMIC DNA]</scope>
    <source>
        <strain evidence="9 10">68-887.2</strain>
    </source>
</reference>
<dbReference type="GO" id="GO:0016192">
    <property type="term" value="P:vesicle-mediated transport"/>
    <property type="evidence" value="ECO:0007669"/>
    <property type="project" value="InterPro"/>
</dbReference>
<name>A0A1Y2B1S0_9TREE</name>
<feature type="transmembrane region" description="Helical" evidence="8">
    <location>
        <begin position="75"/>
        <end position="99"/>
    </location>
</feature>
<evidence type="ECO:0000313" key="9">
    <source>
        <dbReference type="EMBL" id="ORY28771.1"/>
    </source>
</evidence>
<comment type="subcellular location">
    <subcellularLocation>
        <location evidence="8">Golgi apparatus membrane</location>
        <topology evidence="8">Multi-pass membrane protein</topology>
    </subcellularLocation>
    <subcellularLocation>
        <location evidence="1">Membrane</location>
        <topology evidence="1">Multi-pass membrane protein</topology>
    </subcellularLocation>
</comment>
<evidence type="ECO:0000256" key="8">
    <source>
        <dbReference type="RuleBase" id="RU363111"/>
    </source>
</evidence>
<dbReference type="Pfam" id="PF04178">
    <property type="entry name" value="Got1"/>
    <property type="match status" value="1"/>
</dbReference>
<evidence type="ECO:0000256" key="1">
    <source>
        <dbReference type="ARBA" id="ARBA00004141"/>
    </source>
</evidence>
<keyword evidence="10" id="KW-1185">Reference proteome</keyword>
<accession>A0A1Y2B1S0</accession>
<evidence type="ECO:0000256" key="6">
    <source>
        <dbReference type="ARBA" id="ARBA00023136"/>
    </source>
</evidence>
<comment type="caution">
    <text evidence="9">The sequence shown here is derived from an EMBL/GenBank/DDBJ whole genome shotgun (WGS) entry which is preliminary data.</text>
</comment>
<keyword evidence="5 8" id="KW-1133">Transmembrane helix</keyword>
<proteinExistence type="inferred from homology"/>
<keyword evidence="8" id="KW-0333">Golgi apparatus</keyword>
<evidence type="ECO:0000256" key="2">
    <source>
        <dbReference type="ARBA" id="ARBA00022448"/>
    </source>
</evidence>
<evidence type="ECO:0000256" key="4">
    <source>
        <dbReference type="ARBA" id="ARBA00022927"/>
    </source>
</evidence>
<feature type="transmembrane region" description="Helical" evidence="8">
    <location>
        <begin position="140"/>
        <end position="160"/>
    </location>
</feature>
<evidence type="ECO:0000313" key="10">
    <source>
        <dbReference type="Proteomes" id="UP000193986"/>
    </source>
</evidence>
<dbReference type="PANTHER" id="PTHR23137">
    <property type="entry name" value="VESICLE TRANSPORT PROTEIN-RELATED"/>
    <property type="match status" value="1"/>
</dbReference>
<dbReference type="EMBL" id="MCFC01000029">
    <property type="protein sequence ID" value="ORY28771.1"/>
    <property type="molecule type" value="Genomic_DNA"/>
</dbReference>
<protein>
    <recommendedName>
        <fullName evidence="8">Protein transport protein SFT2</fullName>
    </recommendedName>
</protein>
<dbReference type="PANTHER" id="PTHR23137:SF36">
    <property type="entry name" value="VESICLE TRANSPORT PROTEIN SFT2C"/>
    <property type="match status" value="1"/>
</dbReference>
<comment type="similarity">
    <text evidence="7 8">Belongs to the SFT2 family.</text>
</comment>
<keyword evidence="2 8" id="KW-0813">Transport</keyword>
<evidence type="ECO:0000256" key="5">
    <source>
        <dbReference type="ARBA" id="ARBA00022989"/>
    </source>
</evidence>
<feature type="transmembrane region" description="Helical" evidence="8">
    <location>
        <begin position="106"/>
        <end position="128"/>
    </location>
</feature>
<dbReference type="GO" id="GO:0000139">
    <property type="term" value="C:Golgi membrane"/>
    <property type="evidence" value="ECO:0007669"/>
    <property type="project" value="UniProtKB-SubCell"/>
</dbReference>
<keyword evidence="6 8" id="KW-0472">Membrane</keyword>
<feature type="transmembrane region" description="Helical" evidence="8">
    <location>
        <begin position="167"/>
        <end position="185"/>
    </location>
</feature>
<dbReference type="AlphaFoldDB" id="A0A1Y2B1S0"/>
<organism evidence="9 10">
    <name type="scientific">Naematelia encephala</name>
    <dbReference type="NCBI Taxonomy" id="71784"/>
    <lineage>
        <taxon>Eukaryota</taxon>
        <taxon>Fungi</taxon>
        <taxon>Dikarya</taxon>
        <taxon>Basidiomycota</taxon>
        <taxon>Agaricomycotina</taxon>
        <taxon>Tremellomycetes</taxon>
        <taxon>Tremellales</taxon>
        <taxon>Naemateliaceae</taxon>
        <taxon>Naematelia</taxon>
    </lineage>
</organism>
<dbReference type="Proteomes" id="UP000193986">
    <property type="component" value="Unassembled WGS sequence"/>
</dbReference>
<dbReference type="STRING" id="71784.A0A1Y2B1S0"/>
<dbReference type="GO" id="GO:0015031">
    <property type="term" value="P:protein transport"/>
    <property type="evidence" value="ECO:0007669"/>
    <property type="project" value="UniProtKB-KW"/>
</dbReference>
<comment type="function">
    <text evidence="8">Nonessential protein required for the fusion of transport vesicles derived from the endocytic pathway with the Golgi complex.</text>
</comment>
<keyword evidence="4 8" id="KW-0653">Protein transport</keyword>